<evidence type="ECO:0000313" key="2">
    <source>
        <dbReference type="Proteomes" id="UP000240739"/>
    </source>
</evidence>
<reference evidence="1 2" key="1">
    <citation type="submission" date="2018-03" db="EMBL/GenBank/DDBJ databases">
        <title>Aquarubrobacter algicola gen. nov., sp. nov., a novel actinobacterium isolated from shallow eutrophic lake during the end of cyanobacterial harmful algal blooms.</title>
        <authorList>
            <person name="Chun S.J."/>
        </authorList>
    </citation>
    <scope>NUCLEOTIDE SEQUENCE [LARGE SCALE GENOMIC DNA]</scope>
    <source>
        <strain evidence="1 2">Seoho-28</strain>
    </source>
</reference>
<dbReference type="Proteomes" id="UP000240739">
    <property type="component" value="Unassembled WGS sequence"/>
</dbReference>
<accession>A0A2T4UM58</accession>
<comment type="caution">
    <text evidence="1">The sequence shown here is derived from an EMBL/GenBank/DDBJ whole genome shotgun (WGS) entry which is preliminary data.</text>
</comment>
<evidence type="ECO:0008006" key="3">
    <source>
        <dbReference type="Google" id="ProtNLM"/>
    </source>
</evidence>
<protein>
    <recommendedName>
        <fullName evidence="3">Histidine kinase</fullName>
    </recommendedName>
</protein>
<dbReference type="AlphaFoldDB" id="A0A2T4UM58"/>
<name>A0A2T4UM58_9ACTN</name>
<dbReference type="EMBL" id="PYYB01000001">
    <property type="protein sequence ID" value="PTL60330.1"/>
    <property type="molecule type" value="Genomic_DNA"/>
</dbReference>
<proteinExistence type="predicted"/>
<organism evidence="1 2">
    <name type="scientific">Paraconexibacter algicola</name>
    <dbReference type="NCBI Taxonomy" id="2133960"/>
    <lineage>
        <taxon>Bacteria</taxon>
        <taxon>Bacillati</taxon>
        <taxon>Actinomycetota</taxon>
        <taxon>Thermoleophilia</taxon>
        <taxon>Solirubrobacterales</taxon>
        <taxon>Paraconexibacteraceae</taxon>
        <taxon>Paraconexibacter</taxon>
    </lineage>
</organism>
<gene>
    <name evidence="1" type="ORF">C7Y72_12115</name>
</gene>
<sequence>MTAPTDDALDRRKLRHDLRGEATAIGWAARSLLAENPPAHQFERLEEIARAAARIERTLDEHLPPPTG</sequence>
<keyword evidence="2" id="KW-1185">Reference proteome</keyword>
<evidence type="ECO:0000313" key="1">
    <source>
        <dbReference type="EMBL" id="PTL60330.1"/>
    </source>
</evidence>
<dbReference type="RefSeq" id="WP_107568975.1">
    <property type="nucleotide sequence ID" value="NZ_PYYB01000001.1"/>
</dbReference>